<evidence type="ECO:0000256" key="5">
    <source>
        <dbReference type="ARBA" id="ARBA00023163"/>
    </source>
</evidence>
<feature type="region of interest" description="Disordered" evidence="7">
    <location>
        <begin position="42"/>
        <end position="67"/>
    </location>
</feature>
<evidence type="ECO:0000259" key="8">
    <source>
        <dbReference type="SMART" id="SM01267"/>
    </source>
</evidence>
<dbReference type="InterPro" id="IPR015350">
    <property type="entry name" value="Beta-trefoil_DNA-bd_dom"/>
</dbReference>
<dbReference type="OrthoDB" id="5600360at2759"/>
<organism evidence="10 11">
    <name type="scientific">Bondarzewia mesenterica</name>
    <dbReference type="NCBI Taxonomy" id="1095465"/>
    <lineage>
        <taxon>Eukaryota</taxon>
        <taxon>Fungi</taxon>
        <taxon>Dikarya</taxon>
        <taxon>Basidiomycota</taxon>
        <taxon>Agaricomycotina</taxon>
        <taxon>Agaricomycetes</taxon>
        <taxon>Russulales</taxon>
        <taxon>Bondarzewiaceae</taxon>
        <taxon>Bondarzewia</taxon>
    </lineage>
</organism>
<sequence>MPPFQRSHSAPHFTAQSHAPQEYRAPRRTKTAIDFLATTSQFRRSPITTPRSEREDPFNLGGFFPSELRPSEETEEWSWLRYGHGDEDGGMFDIAEVAEPPYPSLAIFGSQAEPEADAGAIIKGEDKLGVLLILNSLGLPYSESHSPDDRLYSPYTDDEPCDEESLHMALCARRAAEGVAAQKASGSNTPLGELFFPATEEERAEDRTSWSLGRGLTGVLHEGLRLLAALVPIMRTVHPFAVDTISPMQMASAATAGIQDHLVHSPPNHHTSRPSSPPHTNITQLVVNAIANPPPATSSSQHASHPQNSISSATHTPPPVIPTSISPISTTTHSPAPPPDSNVSIQSILAASSKKPSSSSGQQPPWNISQMVMPMTTQHELPPAAASRKSTGKRKLDEADAEDPHPKIRRVVRDHVSQDPARVVPMTTVICLHAAVAQKSYGSEKRFLCPPPVVHIEGPVWQMRQQTLSMSVVSETGERAFEQKASLDNSMTASFKFLHVTGTAKAKSFQLSLEISEPPPHAPLPAEGTEAPSGRVWASFDSAPVTIISKPSKKTAKTRNISSCILAGGPVSLFNRINSQTVRTKYMTIDHTQLCASNVSWSAFNVNVVRRPQEAPSHVPQPVTYGSEIILTDTQSGISTAPLVIRKVDKGKITSDDGGPVSQMQKIALQRINQDGTRHYLSAAGPMPGTPGVMAPPPGQAGTHPLIFQSPRIRDEVKDGVHVVTDEVDDYLCWTIVGISKFQYTFFDAFGPNNSIPEQPITPFPTLFTTPVYRPSNNTLELTVSNFFYEHPKTRQQTPLDVYLGNIGPLPARVYQASLPGPLTNIAPFVQMAAAADAASAALEGSSEGGQVGAVPPPPRYLATGPMHIIVVVEMPPLGDVIKALDEDSASPGEENVSAAVKEGSSEPKDSGIGTTMASPHLAGRSLPLLFIRSSDGVGYHSGRTIACENVFQSMDLSGLGGNPPNSSASIDTGWLAAAQAAAAAEGGLHGWTLRVM</sequence>
<protein>
    <recommendedName>
        <fullName evidence="12">Beta-trefoil DNA-binding domain-containing protein</fullName>
    </recommendedName>
</protein>
<keyword evidence="11" id="KW-1185">Reference proteome</keyword>
<dbReference type="Gene3D" id="2.60.40.1450">
    <property type="entry name" value="LAG1, DNA binding domain"/>
    <property type="match status" value="1"/>
</dbReference>
<feature type="compositionally biased region" description="Low complexity" evidence="7">
    <location>
        <begin position="322"/>
        <end position="334"/>
    </location>
</feature>
<feature type="compositionally biased region" description="Polar residues" evidence="7">
    <location>
        <begin position="297"/>
        <end position="313"/>
    </location>
</feature>
<comment type="similarity">
    <text evidence="2">Belongs to the Su(H) family.</text>
</comment>
<keyword evidence="3" id="KW-0805">Transcription regulation</keyword>
<evidence type="ECO:0008006" key="12">
    <source>
        <dbReference type="Google" id="ProtNLM"/>
    </source>
</evidence>
<feature type="compositionally biased region" description="Basic and acidic residues" evidence="7">
    <location>
        <begin position="394"/>
        <end position="405"/>
    </location>
</feature>
<evidence type="ECO:0000313" key="10">
    <source>
        <dbReference type="EMBL" id="THH17406.1"/>
    </source>
</evidence>
<feature type="domain" description="RBP-J/Cbf11/Cbf12 DNA binding" evidence="8">
    <location>
        <begin position="428"/>
        <end position="562"/>
    </location>
</feature>
<evidence type="ECO:0000256" key="6">
    <source>
        <dbReference type="ARBA" id="ARBA00023242"/>
    </source>
</evidence>
<keyword evidence="5" id="KW-0804">Transcription</keyword>
<evidence type="ECO:0000256" key="4">
    <source>
        <dbReference type="ARBA" id="ARBA00023125"/>
    </source>
</evidence>
<dbReference type="InterPro" id="IPR037095">
    <property type="entry name" value="RBP-J/Cbf11_DNA-bd_sf"/>
</dbReference>
<dbReference type="Proteomes" id="UP000310158">
    <property type="component" value="Unassembled WGS sequence"/>
</dbReference>
<feature type="domain" description="Beta-trefoil DNA-binding" evidence="9">
    <location>
        <begin position="563"/>
        <end position="734"/>
    </location>
</feature>
<evidence type="ECO:0000256" key="3">
    <source>
        <dbReference type="ARBA" id="ARBA00023015"/>
    </source>
</evidence>
<dbReference type="Pfam" id="PF09270">
    <property type="entry name" value="BTD"/>
    <property type="match status" value="1"/>
</dbReference>
<dbReference type="InterPro" id="IPR008967">
    <property type="entry name" value="p53-like_TF_DNA-bd_sf"/>
</dbReference>
<comment type="subcellular location">
    <subcellularLocation>
        <location evidence="1">Nucleus</location>
    </subcellularLocation>
</comment>
<evidence type="ECO:0000256" key="2">
    <source>
        <dbReference type="ARBA" id="ARBA00009704"/>
    </source>
</evidence>
<keyword evidence="4" id="KW-0238">DNA-binding</keyword>
<dbReference type="InterPro" id="IPR015351">
    <property type="entry name" value="RBP-J/Cbf11/Cbf12_DNA-bd"/>
</dbReference>
<dbReference type="Pfam" id="PF09271">
    <property type="entry name" value="LAG1-DNAbind"/>
    <property type="match status" value="2"/>
</dbReference>
<evidence type="ECO:0000256" key="7">
    <source>
        <dbReference type="SAM" id="MobiDB-lite"/>
    </source>
</evidence>
<dbReference type="GO" id="GO:0000978">
    <property type="term" value="F:RNA polymerase II cis-regulatory region sequence-specific DNA binding"/>
    <property type="evidence" value="ECO:0007669"/>
    <property type="project" value="InterPro"/>
</dbReference>
<comment type="caution">
    <text evidence="10">The sequence shown here is derived from an EMBL/GenBank/DDBJ whole genome shotgun (WGS) entry which is preliminary data.</text>
</comment>
<feature type="region of interest" description="Disordered" evidence="7">
    <location>
        <begin position="291"/>
        <end position="343"/>
    </location>
</feature>
<dbReference type="Gene3D" id="2.80.10.50">
    <property type="match status" value="1"/>
</dbReference>
<feature type="region of interest" description="Disordered" evidence="7">
    <location>
        <begin position="261"/>
        <end position="280"/>
    </location>
</feature>
<dbReference type="PANTHER" id="PTHR10665">
    <property type="entry name" value="RECOMBINING BINDING PROTEIN SUPPRESSOR OF HAIRLESS"/>
    <property type="match status" value="1"/>
</dbReference>
<evidence type="ECO:0000313" key="11">
    <source>
        <dbReference type="Proteomes" id="UP000310158"/>
    </source>
</evidence>
<dbReference type="InterPro" id="IPR036358">
    <property type="entry name" value="BTD_sf"/>
</dbReference>
<evidence type="ECO:0000256" key="1">
    <source>
        <dbReference type="ARBA" id="ARBA00004123"/>
    </source>
</evidence>
<dbReference type="SUPFAM" id="SSF49417">
    <property type="entry name" value="p53-like transcription factors"/>
    <property type="match status" value="1"/>
</dbReference>
<dbReference type="SUPFAM" id="SSF110217">
    <property type="entry name" value="DNA-binding protein LAG-1 (CSL)"/>
    <property type="match status" value="1"/>
</dbReference>
<dbReference type="InterPro" id="IPR040159">
    <property type="entry name" value="CLS_fam"/>
</dbReference>
<accession>A0A4S4LXN3</accession>
<dbReference type="SMART" id="SM01267">
    <property type="entry name" value="LAG1_DNAbind"/>
    <property type="match status" value="1"/>
</dbReference>
<name>A0A4S4LXN3_9AGAM</name>
<feature type="region of interest" description="Disordered" evidence="7">
    <location>
        <begin position="888"/>
        <end position="919"/>
    </location>
</feature>
<dbReference type="EMBL" id="SGPL01000113">
    <property type="protein sequence ID" value="THH17406.1"/>
    <property type="molecule type" value="Genomic_DNA"/>
</dbReference>
<keyword evidence="6" id="KW-0539">Nucleus</keyword>
<dbReference type="SMART" id="SM01268">
    <property type="entry name" value="BTD"/>
    <property type="match status" value="1"/>
</dbReference>
<feature type="region of interest" description="Disordered" evidence="7">
    <location>
        <begin position="1"/>
        <end position="30"/>
    </location>
</feature>
<dbReference type="AlphaFoldDB" id="A0A4S4LXN3"/>
<evidence type="ECO:0000259" key="9">
    <source>
        <dbReference type="SMART" id="SM01268"/>
    </source>
</evidence>
<dbReference type="GO" id="GO:0001228">
    <property type="term" value="F:DNA-binding transcription activator activity, RNA polymerase II-specific"/>
    <property type="evidence" value="ECO:0007669"/>
    <property type="project" value="InterPro"/>
</dbReference>
<gene>
    <name evidence="10" type="ORF">EW146_g3414</name>
</gene>
<proteinExistence type="inferred from homology"/>
<dbReference type="GO" id="GO:0005634">
    <property type="term" value="C:nucleus"/>
    <property type="evidence" value="ECO:0007669"/>
    <property type="project" value="UniProtKB-SubCell"/>
</dbReference>
<feature type="region of interest" description="Disordered" evidence="7">
    <location>
        <begin position="379"/>
        <end position="405"/>
    </location>
</feature>
<reference evidence="10 11" key="1">
    <citation type="submission" date="2019-02" db="EMBL/GenBank/DDBJ databases">
        <title>Genome sequencing of the rare red list fungi Bondarzewia mesenterica.</title>
        <authorList>
            <person name="Buettner E."/>
            <person name="Kellner H."/>
        </authorList>
    </citation>
    <scope>NUCLEOTIDE SEQUENCE [LARGE SCALE GENOMIC DNA]</scope>
    <source>
        <strain evidence="10 11">DSM 108281</strain>
    </source>
</reference>